<dbReference type="STRING" id="1798382.A3D77_01500"/>
<dbReference type="Pfam" id="PF02585">
    <property type="entry name" value="PIG-L"/>
    <property type="match status" value="1"/>
</dbReference>
<dbReference type="AlphaFoldDB" id="A0A1F5ZTM2"/>
<dbReference type="Gene3D" id="3.40.50.10320">
    <property type="entry name" value="LmbE-like"/>
    <property type="match status" value="1"/>
</dbReference>
<organism evidence="1 2">
    <name type="scientific">Candidatus Gottesmanbacteria bacterium RIFCSPHIGHO2_02_FULL_39_11</name>
    <dbReference type="NCBI Taxonomy" id="1798382"/>
    <lineage>
        <taxon>Bacteria</taxon>
        <taxon>Candidatus Gottesmaniibacteriota</taxon>
    </lineage>
</organism>
<name>A0A1F5ZTM2_9BACT</name>
<dbReference type="Proteomes" id="UP000176923">
    <property type="component" value="Unassembled WGS sequence"/>
</dbReference>
<evidence type="ECO:0000313" key="2">
    <source>
        <dbReference type="Proteomes" id="UP000176923"/>
    </source>
</evidence>
<accession>A0A1F5ZTM2</accession>
<dbReference type="SUPFAM" id="SSF102588">
    <property type="entry name" value="LmbE-like"/>
    <property type="match status" value="1"/>
</dbReference>
<comment type="caution">
    <text evidence="1">The sequence shown here is derived from an EMBL/GenBank/DDBJ whole genome shotgun (WGS) entry which is preliminary data.</text>
</comment>
<dbReference type="InterPro" id="IPR024078">
    <property type="entry name" value="LmbE-like_dom_sf"/>
</dbReference>
<dbReference type="InterPro" id="IPR003737">
    <property type="entry name" value="GlcNAc_PI_deacetylase-related"/>
</dbReference>
<gene>
    <name evidence="1" type="ORF">A3D77_01500</name>
</gene>
<protein>
    <recommendedName>
        <fullName evidence="3">GlcNAc-PI de-N-acetylase</fullName>
    </recommendedName>
</protein>
<sequence>MKKVSLSPNQIRLPQDSQRWIEYCAQIVRQTPTEIQSLKNKFARNYKIVWYLTNPSPNSNRSSKTVLFCSPHSDDLPLVATAATHHHIKQGDTVLELLFTNASTGRESRGFADNESFLTVRLAEDILSSQITGVNKIGIITLPDGTSGFSESRWRGDDPTLSSVWESIVRTINPHIMYSPHPDLEADRHPDHHAVAKAVERMIAWGTENDFWQGRVPGKADRFLSWRRYATWGKGVPNPNLYFEYDPEGDIPSLRQKALDCFVSQAGSEYGKIGNARALYLGGMQTVGTGKIKAREVFDELTPATVIAVE</sequence>
<dbReference type="EMBL" id="MFJL01000019">
    <property type="protein sequence ID" value="OGG15684.1"/>
    <property type="molecule type" value="Genomic_DNA"/>
</dbReference>
<evidence type="ECO:0008006" key="3">
    <source>
        <dbReference type="Google" id="ProtNLM"/>
    </source>
</evidence>
<proteinExistence type="predicted"/>
<reference evidence="1 2" key="1">
    <citation type="journal article" date="2016" name="Nat. Commun.">
        <title>Thousands of microbial genomes shed light on interconnected biogeochemical processes in an aquifer system.</title>
        <authorList>
            <person name="Anantharaman K."/>
            <person name="Brown C.T."/>
            <person name="Hug L.A."/>
            <person name="Sharon I."/>
            <person name="Castelle C.J."/>
            <person name="Probst A.J."/>
            <person name="Thomas B.C."/>
            <person name="Singh A."/>
            <person name="Wilkins M.J."/>
            <person name="Karaoz U."/>
            <person name="Brodie E.L."/>
            <person name="Williams K.H."/>
            <person name="Hubbard S.S."/>
            <person name="Banfield J.F."/>
        </authorList>
    </citation>
    <scope>NUCLEOTIDE SEQUENCE [LARGE SCALE GENOMIC DNA]</scope>
</reference>
<evidence type="ECO:0000313" key="1">
    <source>
        <dbReference type="EMBL" id="OGG15684.1"/>
    </source>
</evidence>